<evidence type="ECO:0000256" key="8">
    <source>
        <dbReference type="SAM" id="Phobius"/>
    </source>
</evidence>
<comment type="subcellular location">
    <subcellularLocation>
        <location evidence="1">Cell membrane</location>
        <topology evidence="1">Single-pass membrane protein</topology>
    </subcellularLocation>
    <subcellularLocation>
        <location evidence="7">Cell membrane</location>
        <topology evidence="7">Single-pass type II membrane protein</topology>
    </subcellularLocation>
</comment>
<accession>A0AAW3ZHK4</accession>
<dbReference type="InterPro" id="IPR003400">
    <property type="entry name" value="ExbD"/>
</dbReference>
<keyword evidence="4 7" id="KW-0812">Transmembrane</keyword>
<evidence type="ECO:0000256" key="2">
    <source>
        <dbReference type="ARBA" id="ARBA00005811"/>
    </source>
</evidence>
<dbReference type="GO" id="GO:0005886">
    <property type="term" value="C:plasma membrane"/>
    <property type="evidence" value="ECO:0007669"/>
    <property type="project" value="UniProtKB-SubCell"/>
</dbReference>
<keyword evidence="7" id="KW-0653">Protein transport</keyword>
<evidence type="ECO:0000313" key="9">
    <source>
        <dbReference type="EMBL" id="MBD8525278.1"/>
    </source>
</evidence>
<dbReference type="PANTHER" id="PTHR30558:SF3">
    <property type="entry name" value="BIOPOLYMER TRANSPORT PROTEIN EXBD-RELATED"/>
    <property type="match status" value="1"/>
</dbReference>
<dbReference type="GO" id="GO:0015031">
    <property type="term" value="P:protein transport"/>
    <property type="evidence" value="ECO:0007669"/>
    <property type="project" value="UniProtKB-KW"/>
</dbReference>
<keyword evidence="7" id="KW-0813">Transport</keyword>
<keyword evidence="10" id="KW-1185">Reference proteome</keyword>
<proteinExistence type="inferred from homology"/>
<evidence type="ECO:0000256" key="4">
    <source>
        <dbReference type="ARBA" id="ARBA00022692"/>
    </source>
</evidence>
<reference evidence="9 10" key="1">
    <citation type="submission" date="2020-09" db="EMBL/GenBank/DDBJ databases">
        <title>Pseudoxanthomonas sp. CAU 1598 isolated from sand of Yaerae Beach.</title>
        <authorList>
            <person name="Kim W."/>
        </authorList>
    </citation>
    <scope>NUCLEOTIDE SEQUENCE [LARGE SCALE GENOMIC DNA]</scope>
    <source>
        <strain evidence="9 10">CAU 1598</strain>
    </source>
</reference>
<dbReference type="PANTHER" id="PTHR30558">
    <property type="entry name" value="EXBD MEMBRANE COMPONENT OF PMF-DRIVEN MACROMOLECULE IMPORT SYSTEM"/>
    <property type="match status" value="1"/>
</dbReference>
<comment type="caution">
    <text evidence="9">The sequence shown here is derived from an EMBL/GenBank/DDBJ whole genome shotgun (WGS) entry which is preliminary data.</text>
</comment>
<dbReference type="Proteomes" id="UP000613768">
    <property type="component" value="Unassembled WGS sequence"/>
</dbReference>
<dbReference type="AlphaFoldDB" id="A0AAW3ZHK4"/>
<keyword evidence="6 8" id="KW-0472">Membrane</keyword>
<protein>
    <submittedName>
        <fullName evidence="9">Biopolymer transporter ExbD</fullName>
    </submittedName>
</protein>
<feature type="transmembrane region" description="Helical" evidence="8">
    <location>
        <begin position="14"/>
        <end position="36"/>
    </location>
</feature>
<dbReference type="EMBL" id="JACYTR010000008">
    <property type="protein sequence ID" value="MBD8525278.1"/>
    <property type="molecule type" value="Genomic_DNA"/>
</dbReference>
<evidence type="ECO:0000256" key="7">
    <source>
        <dbReference type="RuleBase" id="RU003879"/>
    </source>
</evidence>
<dbReference type="RefSeq" id="WP_192028628.1">
    <property type="nucleotide sequence ID" value="NZ_JACYTR010000008.1"/>
</dbReference>
<keyword evidence="5 8" id="KW-1133">Transmembrane helix</keyword>
<name>A0AAW3ZHK4_9GAMM</name>
<dbReference type="Gene3D" id="3.30.420.270">
    <property type="match status" value="1"/>
</dbReference>
<gene>
    <name evidence="9" type="ORF">IFO71_05925</name>
</gene>
<keyword evidence="3" id="KW-1003">Cell membrane</keyword>
<evidence type="ECO:0000256" key="1">
    <source>
        <dbReference type="ARBA" id="ARBA00004162"/>
    </source>
</evidence>
<evidence type="ECO:0000256" key="5">
    <source>
        <dbReference type="ARBA" id="ARBA00022989"/>
    </source>
</evidence>
<comment type="similarity">
    <text evidence="2 7">Belongs to the ExbD/TolR family.</text>
</comment>
<evidence type="ECO:0000313" key="10">
    <source>
        <dbReference type="Proteomes" id="UP000613768"/>
    </source>
</evidence>
<organism evidence="9 10">
    <name type="scientific">Pseudomarimonas arenosa</name>
    <dbReference type="NCBI Taxonomy" id="2774145"/>
    <lineage>
        <taxon>Bacteria</taxon>
        <taxon>Pseudomonadati</taxon>
        <taxon>Pseudomonadota</taxon>
        <taxon>Gammaproteobacteria</taxon>
        <taxon>Lysobacterales</taxon>
        <taxon>Lysobacteraceae</taxon>
        <taxon>Pseudomarimonas</taxon>
    </lineage>
</organism>
<dbReference type="GO" id="GO:0022857">
    <property type="term" value="F:transmembrane transporter activity"/>
    <property type="evidence" value="ECO:0007669"/>
    <property type="project" value="InterPro"/>
</dbReference>
<sequence length="142" mass="15467">MNFTSGRMREEPEISLTSLIDVVFTLIIFFVVTTTFDERSAVQLDLPKASTEQKLSTSDGLTVAVDAQGRFYVGSDEVLKQDADSLRLAILRVAGDQRDQTVTLRADAKATHQSVVTAMTVLGNLGFSKVSIATVEAQKEQP</sequence>
<evidence type="ECO:0000256" key="6">
    <source>
        <dbReference type="ARBA" id="ARBA00023136"/>
    </source>
</evidence>
<evidence type="ECO:0000256" key="3">
    <source>
        <dbReference type="ARBA" id="ARBA00022475"/>
    </source>
</evidence>
<dbReference type="Pfam" id="PF02472">
    <property type="entry name" value="ExbD"/>
    <property type="match status" value="1"/>
</dbReference>